<accession>A0A382KLG2</accession>
<dbReference type="Gene3D" id="2.120.10.30">
    <property type="entry name" value="TolB, C-terminal domain"/>
    <property type="match status" value="3"/>
</dbReference>
<keyword evidence="1" id="KW-0677">Repeat</keyword>
<dbReference type="PANTHER" id="PTHR24104:SF25">
    <property type="entry name" value="PROTEIN LIN-41"/>
    <property type="match status" value="1"/>
</dbReference>
<evidence type="ECO:0008006" key="4">
    <source>
        <dbReference type="Google" id="ProtNLM"/>
    </source>
</evidence>
<dbReference type="InterPro" id="IPR050952">
    <property type="entry name" value="TRIM-NHL_E3_ligases"/>
</dbReference>
<dbReference type="InterPro" id="IPR001258">
    <property type="entry name" value="NHL_repeat"/>
</dbReference>
<feature type="compositionally biased region" description="Acidic residues" evidence="2">
    <location>
        <begin position="328"/>
        <end position="343"/>
    </location>
</feature>
<evidence type="ECO:0000256" key="2">
    <source>
        <dbReference type="SAM" id="MobiDB-lite"/>
    </source>
</evidence>
<dbReference type="PROSITE" id="PS51125">
    <property type="entry name" value="NHL"/>
    <property type="match status" value="4"/>
</dbReference>
<evidence type="ECO:0000313" key="3">
    <source>
        <dbReference type="EMBL" id="SVC23777.1"/>
    </source>
</evidence>
<evidence type="ECO:0000256" key="1">
    <source>
        <dbReference type="ARBA" id="ARBA00022737"/>
    </source>
</evidence>
<name>A0A382KLG2_9ZZZZ</name>
<feature type="region of interest" description="Disordered" evidence="2">
    <location>
        <begin position="328"/>
        <end position="350"/>
    </location>
</feature>
<dbReference type="GO" id="GO:0008270">
    <property type="term" value="F:zinc ion binding"/>
    <property type="evidence" value="ECO:0007669"/>
    <property type="project" value="UniProtKB-KW"/>
</dbReference>
<protein>
    <recommendedName>
        <fullName evidence="4">SMP-30/Gluconolactonase/LRE-like region domain-containing protein</fullName>
    </recommendedName>
</protein>
<dbReference type="PANTHER" id="PTHR24104">
    <property type="entry name" value="E3 UBIQUITIN-PROTEIN LIGASE NHLRC1-RELATED"/>
    <property type="match status" value="1"/>
</dbReference>
<gene>
    <name evidence="3" type="ORF">METZ01_LOCUS276631</name>
</gene>
<dbReference type="EMBL" id="UINC01080649">
    <property type="protein sequence ID" value="SVC23777.1"/>
    <property type="molecule type" value="Genomic_DNA"/>
</dbReference>
<proteinExistence type="predicted"/>
<organism evidence="3">
    <name type="scientific">marine metagenome</name>
    <dbReference type="NCBI Taxonomy" id="408172"/>
    <lineage>
        <taxon>unclassified sequences</taxon>
        <taxon>metagenomes</taxon>
        <taxon>ecological metagenomes</taxon>
    </lineage>
</organism>
<feature type="non-terminal residue" evidence="3">
    <location>
        <position position="383"/>
    </location>
</feature>
<dbReference type="SUPFAM" id="SSF101898">
    <property type="entry name" value="NHL repeat"/>
    <property type="match status" value="1"/>
</dbReference>
<dbReference type="InterPro" id="IPR011042">
    <property type="entry name" value="6-blade_b-propeller_TolB-like"/>
</dbReference>
<reference evidence="3" key="1">
    <citation type="submission" date="2018-05" db="EMBL/GenBank/DDBJ databases">
        <authorList>
            <person name="Lanie J.A."/>
            <person name="Ng W.-L."/>
            <person name="Kazmierczak K.M."/>
            <person name="Andrzejewski T.M."/>
            <person name="Davidsen T.M."/>
            <person name="Wayne K.J."/>
            <person name="Tettelin H."/>
            <person name="Glass J.I."/>
            <person name="Rusch D."/>
            <person name="Podicherti R."/>
            <person name="Tsui H.-C.T."/>
            <person name="Winkler M.E."/>
        </authorList>
    </citation>
    <scope>NUCLEOTIDE SEQUENCE</scope>
</reference>
<dbReference type="Pfam" id="PF01436">
    <property type="entry name" value="NHL"/>
    <property type="match status" value="3"/>
</dbReference>
<dbReference type="AlphaFoldDB" id="A0A382KLG2"/>
<sequence>MKGVIVLLFLTVSLVCIIPAQSFGAGDHPYVLEWGEFGITKDGQFLRPQHLAADDEENIYVADTGNAKIQKFSSDGKFLLSFGVRGDENGEFGSPVGIATHENNIYVVDSHLNSIKKFDSDGNFILKWGGEGSEDGKFSSPRGIEIDSEGVVYVVDTKNYRIQKFTTDGEFLSSFGSYGTTDERLRAPEDITVYENNIYVSDPRNYKIVKFTSDGIFLKSFDYNMGGFPIRPYGLVSDLDGNVYFADTAKHRIVKIDSEGNSLTMWGQAGNAKGQFVEPIGIAFNNLGYLFVTDSSNNRIQKFQTPLAVEMQEALAAEQAEKLKELAYSEDTETEDTETEDNDQNVIPEKPLVRDLTKPVLVAPKDITIEATGSLTPVNIGEA</sequence>